<dbReference type="GO" id="GO:0020037">
    <property type="term" value="F:heme binding"/>
    <property type="evidence" value="ECO:0007669"/>
    <property type="project" value="InterPro"/>
</dbReference>
<gene>
    <name evidence="2" type="ORF">GCT13_40030</name>
</gene>
<dbReference type="RefSeq" id="WP_152767434.1">
    <property type="nucleotide sequence ID" value="NZ_WHNP01000080.1"/>
</dbReference>
<keyword evidence="1" id="KW-0732">Signal</keyword>
<dbReference type="EMBL" id="WHNP01000080">
    <property type="protein sequence ID" value="MPW22826.1"/>
    <property type="molecule type" value="Genomic_DNA"/>
</dbReference>
<feature type="chain" id="PRO_5031419116" evidence="1">
    <location>
        <begin position="22"/>
        <end position="114"/>
    </location>
</feature>
<sequence length="114" mass="12074">MRVRSIVLALLAATGIGTSFAAGPNKPATKAATQTVDVSLPNGISTFPPGPGSNLADQQCVICHSVDMVTRQPPLSFESWKAEVLKMRAVYGAPLPPEQVEDIARYLTRINGTP</sequence>
<dbReference type="SUPFAM" id="SSF46626">
    <property type="entry name" value="Cytochrome c"/>
    <property type="match status" value="1"/>
</dbReference>
<name>A0A7X1TKQ3_9BURK</name>
<reference evidence="2 3" key="1">
    <citation type="submission" date="2019-10" db="EMBL/GenBank/DDBJ databases">
        <title>Paraburkholderia sp. isolated from nodules of Mimosa pudica from Brazilian Atlantic Forest soils.</title>
        <authorList>
            <person name="Paulitsch F."/>
            <person name="Hungria M."/>
            <person name="Dall'Agnol R."/>
        </authorList>
    </citation>
    <scope>NUCLEOTIDE SEQUENCE [LARGE SCALE GENOMIC DNA]</scope>
    <source>
        <strain evidence="2 3">CNPSo 3157</strain>
    </source>
</reference>
<dbReference type="InterPro" id="IPR036909">
    <property type="entry name" value="Cyt_c-like_dom_sf"/>
</dbReference>
<evidence type="ECO:0000313" key="2">
    <source>
        <dbReference type="EMBL" id="MPW22826.1"/>
    </source>
</evidence>
<keyword evidence="3" id="KW-1185">Reference proteome</keyword>
<dbReference type="Gene3D" id="1.10.760.10">
    <property type="entry name" value="Cytochrome c-like domain"/>
    <property type="match status" value="1"/>
</dbReference>
<evidence type="ECO:0000313" key="3">
    <source>
        <dbReference type="Proteomes" id="UP000484381"/>
    </source>
</evidence>
<evidence type="ECO:0000256" key="1">
    <source>
        <dbReference type="SAM" id="SignalP"/>
    </source>
</evidence>
<organism evidence="2 3">
    <name type="scientific">Paraburkholderia franconis</name>
    <dbReference type="NCBI Taxonomy" id="2654983"/>
    <lineage>
        <taxon>Bacteria</taxon>
        <taxon>Pseudomonadati</taxon>
        <taxon>Pseudomonadota</taxon>
        <taxon>Betaproteobacteria</taxon>
        <taxon>Burkholderiales</taxon>
        <taxon>Burkholderiaceae</taxon>
        <taxon>Paraburkholderia</taxon>
    </lineage>
</organism>
<proteinExistence type="predicted"/>
<feature type="signal peptide" evidence="1">
    <location>
        <begin position="1"/>
        <end position="21"/>
    </location>
</feature>
<comment type="caution">
    <text evidence="2">The sequence shown here is derived from an EMBL/GenBank/DDBJ whole genome shotgun (WGS) entry which is preliminary data.</text>
</comment>
<dbReference type="GO" id="GO:0009055">
    <property type="term" value="F:electron transfer activity"/>
    <property type="evidence" value="ECO:0007669"/>
    <property type="project" value="InterPro"/>
</dbReference>
<accession>A0A7X1TKQ3</accession>
<dbReference type="AlphaFoldDB" id="A0A7X1TKQ3"/>
<dbReference type="Proteomes" id="UP000484381">
    <property type="component" value="Unassembled WGS sequence"/>
</dbReference>
<protein>
    <submittedName>
        <fullName evidence="2">Cytochrome c</fullName>
    </submittedName>
</protein>